<dbReference type="Pfam" id="PF00067">
    <property type="entry name" value="p450"/>
    <property type="match status" value="1"/>
</dbReference>
<keyword evidence="5 7" id="KW-0408">Iron</keyword>
<dbReference type="OrthoDB" id="3945418at2759"/>
<dbReference type="EMBL" id="JAPEUY010000009">
    <property type="protein sequence ID" value="KAJ4370013.1"/>
    <property type="molecule type" value="Genomic_DNA"/>
</dbReference>
<dbReference type="CDD" id="cd11062">
    <property type="entry name" value="CYP58-like"/>
    <property type="match status" value="1"/>
</dbReference>
<keyword evidence="4 8" id="KW-0560">Oxidoreductase</keyword>
<dbReference type="GO" id="GO:0020037">
    <property type="term" value="F:heme binding"/>
    <property type="evidence" value="ECO:0007669"/>
    <property type="project" value="InterPro"/>
</dbReference>
<proteinExistence type="inferred from homology"/>
<evidence type="ECO:0000313" key="10">
    <source>
        <dbReference type="EMBL" id="KAJ4370013.1"/>
    </source>
</evidence>
<evidence type="ECO:0000256" key="8">
    <source>
        <dbReference type="RuleBase" id="RU000461"/>
    </source>
</evidence>
<dbReference type="PROSITE" id="PS00086">
    <property type="entry name" value="CYTOCHROME_P450"/>
    <property type="match status" value="1"/>
</dbReference>
<dbReference type="AlphaFoldDB" id="A0A9W9CLZ0"/>
<dbReference type="GO" id="GO:0005506">
    <property type="term" value="F:iron ion binding"/>
    <property type="evidence" value="ECO:0007669"/>
    <property type="project" value="InterPro"/>
</dbReference>
<reference evidence="10" key="1">
    <citation type="submission" date="2022-10" db="EMBL/GenBank/DDBJ databases">
        <title>Tapping the CABI collections for fungal endophytes: first genome assemblies for Collariella, Neodidymelliopsis, Ascochyta clinopodiicola, Didymella pomorum, Didymosphaeria variabile, Neocosmospora piperis and Neocucurbitaria cava.</title>
        <authorList>
            <person name="Hill R."/>
        </authorList>
    </citation>
    <scope>NUCLEOTIDE SEQUENCE</scope>
    <source>
        <strain evidence="10">IMI 356814</strain>
    </source>
</reference>
<evidence type="ECO:0008006" key="12">
    <source>
        <dbReference type="Google" id="ProtNLM"/>
    </source>
</evidence>
<sequence>MQDLILGYEVKHMVALISALWTAYWVIVGVYRVYFHPLAKFPGPKLAALTFWYEFYYEIYPHKFQYLWKIKQLHEEYGPIIRINPYHIHINDADYFDKIYASGVGHKRDRCSWSHHSGAKHWTGAMLESMDHDLHKVRRNAVAGFFSKRSVQALEGRVVEIVEKLLHRFRGEMDKKGPEAGVVNLNYAFAAMTMDVISGYCFGESMNSLDRAEYGKEWLDILHQGVQMRPLGRQFPWLINTLLDLPPWVVAKISPVAEKMNAFNLNLLRKIERIMRHEDEYREDKDGNMKGTRTVFHEVRDDVGGKLPEEEKAPMRLMGDASVLMGAGTETTARTLAVTTFYLLKHPDIGEKLREELKGVLPTKDVTVPLAKLEALPYLSAVITEGLRVAHGVSSRQPRIATQEDLQYNQYTIPRGTPVMESAYLLHTDSSIYPEPFTFRPERWLETPDLKKYWFAFGRGSRNCLGMNLATSELYIGLAMLWRRYKMEVFDTVEERDVLTSHDCFIGMTDLKSEGIKVRIVGEVDDEE</sequence>
<dbReference type="PRINTS" id="PR00385">
    <property type="entry name" value="P450"/>
</dbReference>
<evidence type="ECO:0000256" key="1">
    <source>
        <dbReference type="ARBA" id="ARBA00001971"/>
    </source>
</evidence>
<evidence type="ECO:0000256" key="7">
    <source>
        <dbReference type="PIRSR" id="PIRSR602401-1"/>
    </source>
</evidence>
<evidence type="ECO:0000313" key="11">
    <source>
        <dbReference type="Proteomes" id="UP001140560"/>
    </source>
</evidence>
<feature type="transmembrane region" description="Helical" evidence="9">
    <location>
        <begin position="12"/>
        <end position="35"/>
    </location>
</feature>
<keyword evidence="9" id="KW-1133">Transmembrane helix</keyword>
<dbReference type="SUPFAM" id="SSF48264">
    <property type="entry name" value="Cytochrome P450"/>
    <property type="match status" value="1"/>
</dbReference>
<evidence type="ECO:0000256" key="3">
    <source>
        <dbReference type="ARBA" id="ARBA00022723"/>
    </source>
</evidence>
<evidence type="ECO:0000256" key="5">
    <source>
        <dbReference type="ARBA" id="ARBA00023004"/>
    </source>
</evidence>
<dbReference type="Gene3D" id="1.10.630.10">
    <property type="entry name" value="Cytochrome P450"/>
    <property type="match status" value="1"/>
</dbReference>
<evidence type="ECO:0000256" key="9">
    <source>
        <dbReference type="SAM" id="Phobius"/>
    </source>
</evidence>
<dbReference type="Proteomes" id="UP001140560">
    <property type="component" value="Unassembled WGS sequence"/>
</dbReference>
<comment type="cofactor">
    <cofactor evidence="1 7">
        <name>heme</name>
        <dbReference type="ChEBI" id="CHEBI:30413"/>
    </cofactor>
</comment>
<dbReference type="InterPro" id="IPR002401">
    <property type="entry name" value="Cyt_P450_E_grp-I"/>
</dbReference>
<dbReference type="InterPro" id="IPR050121">
    <property type="entry name" value="Cytochrome_P450_monoxygenase"/>
</dbReference>
<keyword evidence="9" id="KW-0472">Membrane</keyword>
<protein>
    <recommendedName>
        <fullName evidence="12">Cytochrome P450</fullName>
    </recommendedName>
</protein>
<dbReference type="PANTHER" id="PTHR24305:SF157">
    <property type="entry name" value="N-ACETYLTRYPTOPHAN 6-HYDROXYLASE IVOC-RELATED"/>
    <property type="match status" value="1"/>
</dbReference>
<keyword evidence="11" id="KW-1185">Reference proteome</keyword>
<organism evidence="10 11">
    <name type="scientific">Neocucurbitaria cava</name>
    <dbReference type="NCBI Taxonomy" id="798079"/>
    <lineage>
        <taxon>Eukaryota</taxon>
        <taxon>Fungi</taxon>
        <taxon>Dikarya</taxon>
        <taxon>Ascomycota</taxon>
        <taxon>Pezizomycotina</taxon>
        <taxon>Dothideomycetes</taxon>
        <taxon>Pleosporomycetidae</taxon>
        <taxon>Pleosporales</taxon>
        <taxon>Pleosporineae</taxon>
        <taxon>Cucurbitariaceae</taxon>
        <taxon>Neocucurbitaria</taxon>
    </lineage>
</organism>
<evidence type="ECO:0000256" key="6">
    <source>
        <dbReference type="ARBA" id="ARBA00023033"/>
    </source>
</evidence>
<keyword evidence="3 7" id="KW-0479">Metal-binding</keyword>
<evidence type="ECO:0000256" key="4">
    <source>
        <dbReference type="ARBA" id="ARBA00023002"/>
    </source>
</evidence>
<dbReference type="InterPro" id="IPR036396">
    <property type="entry name" value="Cyt_P450_sf"/>
</dbReference>
<gene>
    <name evidence="10" type="ORF">N0V83_005777</name>
</gene>
<keyword evidence="6 8" id="KW-0503">Monooxygenase</keyword>
<dbReference type="InterPro" id="IPR017972">
    <property type="entry name" value="Cyt_P450_CS"/>
</dbReference>
<accession>A0A9W9CLZ0</accession>
<comment type="caution">
    <text evidence="10">The sequence shown here is derived from an EMBL/GenBank/DDBJ whole genome shotgun (WGS) entry which is preliminary data.</text>
</comment>
<comment type="similarity">
    <text evidence="2 8">Belongs to the cytochrome P450 family.</text>
</comment>
<dbReference type="InterPro" id="IPR001128">
    <property type="entry name" value="Cyt_P450"/>
</dbReference>
<dbReference type="GO" id="GO:0016705">
    <property type="term" value="F:oxidoreductase activity, acting on paired donors, with incorporation or reduction of molecular oxygen"/>
    <property type="evidence" value="ECO:0007669"/>
    <property type="project" value="InterPro"/>
</dbReference>
<feature type="binding site" description="axial binding residue" evidence="7">
    <location>
        <position position="464"/>
    </location>
    <ligand>
        <name>heme</name>
        <dbReference type="ChEBI" id="CHEBI:30413"/>
    </ligand>
    <ligandPart>
        <name>Fe</name>
        <dbReference type="ChEBI" id="CHEBI:18248"/>
    </ligandPart>
</feature>
<dbReference type="PANTHER" id="PTHR24305">
    <property type="entry name" value="CYTOCHROME P450"/>
    <property type="match status" value="1"/>
</dbReference>
<evidence type="ECO:0000256" key="2">
    <source>
        <dbReference type="ARBA" id="ARBA00010617"/>
    </source>
</evidence>
<keyword evidence="9" id="KW-0812">Transmembrane</keyword>
<dbReference type="GO" id="GO:0004497">
    <property type="term" value="F:monooxygenase activity"/>
    <property type="evidence" value="ECO:0007669"/>
    <property type="project" value="UniProtKB-KW"/>
</dbReference>
<name>A0A9W9CLZ0_9PLEO</name>
<dbReference type="PRINTS" id="PR00463">
    <property type="entry name" value="EP450I"/>
</dbReference>
<keyword evidence="7 8" id="KW-0349">Heme</keyword>